<evidence type="ECO:0000313" key="3">
    <source>
        <dbReference type="Proteomes" id="UP000265631"/>
    </source>
</evidence>
<gene>
    <name evidence="2" type="ORF">FIE12Z_3405</name>
</gene>
<comment type="caution">
    <text evidence="2">The sequence shown here is derived from an EMBL/GenBank/DDBJ whole genome shotgun (WGS) entry which is preliminary data.</text>
</comment>
<evidence type="ECO:0000313" key="2">
    <source>
        <dbReference type="EMBL" id="RFN52335.1"/>
    </source>
</evidence>
<reference evidence="2 3" key="1">
    <citation type="journal article" date="2018" name="PLoS Pathog.">
        <title>Evolution of structural diversity of trichothecenes, a family of toxins produced by plant pathogenic and entomopathogenic fungi.</title>
        <authorList>
            <person name="Proctor R.H."/>
            <person name="McCormick S.P."/>
            <person name="Kim H.S."/>
            <person name="Cardoza R.E."/>
            <person name="Stanley A.M."/>
            <person name="Lindo L."/>
            <person name="Kelly A."/>
            <person name="Brown D.W."/>
            <person name="Lee T."/>
            <person name="Vaughan M.M."/>
            <person name="Alexander N.J."/>
            <person name="Busman M."/>
            <person name="Gutierrez S."/>
        </authorList>
    </citation>
    <scope>NUCLEOTIDE SEQUENCE [LARGE SCALE GENOMIC DNA]</scope>
    <source>
        <strain evidence="2 3">NRRL 13405</strain>
    </source>
</reference>
<dbReference type="AlphaFoldDB" id="A0A395MXE0"/>
<evidence type="ECO:0000256" key="1">
    <source>
        <dbReference type="SAM" id="MobiDB-lite"/>
    </source>
</evidence>
<proteinExistence type="predicted"/>
<keyword evidence="3" id="KW-1185">Reference proteome</keyword>
<protein>
    <submittedName>
        <fullName evidence="2">Uncharacterized protein</fullName>
    </submittedName>
</protein>
<feature type="region of interest" description="Disordered" evidence="1">
    <location>
        <begin position="1"/>
        <end position="27"/>
    </location>
</feature>
<organism evidence="2 3">
    <name type="scientific">Fusarium flagelliforme</name>
    <dbReference type="NCBI Taxonomy" id="2675880"/>
    <lineage>
        <taxon>Eukaryota</taxon>
        <taxon>Fungi</taxon>
        <taxon>Dikarya</taxon>
        <taxon>Ascomycota</taxon>
        <taxon>Pezizomycotina</taxon>
        <taxon>Sordariomycetes</taxon>
        <taxon>Hypocreomycetidae</taxon>
        <taxon>Hypocreales</taxon>
        <taxon>Nectriaceae</taxon>
        <taxon>Fusarium</taxon>
        <taxon>Fusarium incarnatum-equiseti species complex</taxon>
    </lineage>
</organism>
<dbReference type="EMBL" id="PXXK01000069">
    <property type="protein sequence ID" value="RFN52335.1"/>
    <property type="molecule type" value="Genomic_DNA"/>
</dbReference>
<accession>A0A395MXE0</accession>
<sequence length="147" mass="16735">MNNNTNPLKKYPSKDPSDNYNTEASGGFDDNCFNKGRMFNPFPDYMITESSNQRLLKAEDNAIETEGQVPDIGNQFAPEEKPTTTLIELKSTEDLIKEFFSTWPQSINLQGSVSYQVILKYWSILISTSVPTAPHDVKDRWCVEMVE</sequence>
<dbReference type="Proteomes" id="UP000265631">
    <property type="component" value="Unassembled WGS sequence"/>
</dbReference>
<name>A0A395MXE0_9HYPO</name>